<keyword evidence="6" id="KW-0479">Metal-binding</keyword>
<dbReference type="Pfam" id="PF00355">
    <property type="entry name" value="Rieske"/>
    <property type="match status" value="1"/>
</dbReference>
<dbReference type="InterPro" id="IPR036922">
    <property type="entry name" value="Rieske_2Fe-2S_sf"/>
</dbReference>
<evidence type="ECO:0000256" key="16">
    <source>
        <dbReference type="ARBA" id="ARBA00049548"/>
    </source>
</evidence>
<evidence type="ECO:0000256" key="3">
    <source>
        <dbReference type="ARBA" id="ARBA00004972"/>
    </source>
</evidence>
<feature type="domain" description="Rieske" evidence="18">
    <location>
        <begin position="55"/>
        <end position="158"/>
    </location>
</feature>
<dbReference type="PANTHER" id="PTHR21266:SF32">
    <property type="entry name" value="CHOLESTEROL 7-DESATURASE NVD"/>
    <property type="match status" value="1"/>
</dbReference>
<dbReference type="InterPro" id="IPR045605">
    <property type="entry name" value="KshA-like_C"/>
</dbReference>
<evidence type="ECO:0000256" key="2">
    <source>
        <dbReference type="ARBA" id="ARBA00004370"/>
    </source>
</evidence>
<dbReference type="SUPFAM" id="SSF55961">
    <property type="entry name" value="Bet v1-like"/>
    <property type="match status" value="1"/>
</dbReference>
<comment type="similarity">
    <text evidence="13">Belongs to the cholesterol 7-desaturase family.</text>
</comment>
<comment type="pathway">
    <text evidence="3">Hormone biosynthesis.</text>
</comment>
<dbReference type="AlphaFoldDB" id="A0AAD9RYC1"/>
<evidence type="ECO:0000256" key="7">
    <source>
        <dbReference type="ARBA" id="ARBA00022989"/>
    </source>
</evidence>
<dbReference type="Gene3D" id="3.90.380.10">
    <property type="entry name" value="Naphthalene 1,2-dioxygenase Alpha Subunit, Chain A, domain 1"/>
    <property type="match status" value="1"/>
</dbReference>
<evidence type="ECO:0000256" key="8">
    <source>
        <dbReference type="ARBA" id="ARBA00023002"/>
    </source>
</evidence>
<dbReference type="PANTHER" id="PTHR21266">
    <property type="entry name" value="IRON-SULFUR DOMAIN CONTAINING PROTEIN"/>
    <property type="match status" value="1"/>
</dbReference>
<organism evidence="19 20">
    <name type="scientific">Odynerus spinipes</name>
    <dbReference type="NCBI Taxonomy" id="1348599"/>
    <lineage>
        <taxon>Eukaryota</taxon>
        <taxon>Metazoa</taxon>
        <taxon>Ecdysozoa</taxon>
        <taxon>Arthropoda</taxon>
        <taxon>Hexapoda</taxon>
        <taxon>Insecta</taxon>
        <taxon>Pterygota</taxon>
        <taxon>Neoptera</taxon>
        <taxon>Endopterygota</taxon>
        <taxon>Hymenoptera</taxon>
        <taxon>Apocrita</taxon>
        <taxon>Aculeata</taxon>
        <taxon>Vespoidea</taxon>
        <taxon>Vespidae</taxon>
        <taxon>Eumeninae</taxon>
        <taxon>Odynerus</taxon>
    </lineage>
</organism>
<dbReference type="Gene3D" id="2.102.10.10">
    <property type="entry name" value="Rieske [2Fe-2S] iron-sulphur domain"/>
    <property type="match status" value="1"/>
</dbReference>
<dbReference type="Proteomes" id="UP001258017">
    <property type="component" value="Unassembled WGS sequence"/>
</dbReference>
<evidence type="ECO:0000256" key="17">
    <source>
        <dbReference type="SAM" id="MobiDB-lite"/>
    </source>
</evidence>
<gene>
    <name evidence="19" type="ORF">KPH14_004239</name>
</gene>
<proteinExistence type="inferred from homology"/>
<keyword evidence="20" id="KW-1185">Reference proteome</keyword>
<reference evidence="19" key="2">
    <citation type="journal article" date="2023" name="Commun. Biol.">
        <title>Intrasexual cuticular hydrocarbon dimorphism in a wasp sheds light on hydrocarbon biosynthesis genes in Hymenoptera.</title>
        <authorList>
            <person name="Moris V.C."/>
            <person name="Podsiadlowski L."/>
            <person name="Martin S."/>
            <person name="Oeyen J.P."/>
            <person name="Donath A."/>
            <person name="Petersen M."/>
            <person name="Wilbrandt J."/>
            <person name="Misof B."/>
            <person name="Liedtke D."/>
            <person name="Thamm M."/>
            <person name="Scheiner R."/>
            <person name="Schmitt T."/>
            <person name="Niehuis O."/>
        </authorList>
    </citation>
    <scope>NUCLEOTIDE SEQUENCE</scope>
    <source>
        <strain evidence="19">GBR_01_08_01A</strain>
    </source>
</reference>
<evidence type="ECO:0000313" key="20">
    <source>
        <dbReference type="Proteomes" id="UP001258017"/>
    </source>
</evidence>
<dbReference type="GO" id="GO:0008203">
    <property type="term" value="P:cholesterol metabolic process"/>
    <property type="evidence" value="ECO:0007669"/>
    <property type="project" value="InterPro"/>
</dbReference>
<evidence type="ECO:0000259" key="18">
    <source>
        <dbReference type="PROSITE" id="PS51296"/>
    </source>
</evidence>
<keyword evidence="8" id="KW-0560">Oxidoreductase</keyword>
<dbReference type="PROSITE" id="PS51296">
    <property type="entry name" value="RIESKE"/>
    <property type="match status" value="1"/>
</dbReference>
<accession>A0AAD9RYC1</accession>
<dbReference type="EC" id="1.14.19.21" evidence="14"/>
<comment type="subcellular location">
    <subcellularLocation>
        <location evidence="2">Membrane</location>
    </subcellularLocation>
</comment>
<evidence type="ECO:0000256" key="5">
    <source>
        <dbReference type="ARBA" id="ARBA00022714"/>
    </source>
</evidence>
<evidence type="ECO:0000256" key="13">
    <source>
        <dbReference type="ARBA" id="ARBA00025729"/>
    </source>
</evidence>
<dbReference type="GO" id="GO:0170056">
    <property type="term" value="F:cholesterol 7-desaturase [NAD(P)H] activity"/>
    <property type="evidence" value="ECO:0007669"/>
    <property type="project" value="UniProtKB-EC"/>
</dbReference>
<evidence type="ECO:0000256" key="1">
    <source>
        <dbReference type="ARBA" id="ARBA00001962"/>
    </source>
</evidence>
<keyword evidence="7" id="KW-1133">Transmembrane helix</keyword>
<keyword evidence="11" id="KW-0472">Membrane</keyword>
<evidence type="ECO:0000256" key="14">
    <source>
        <dbReference type="ARBA" id="ARBA00026095"/>
    </source>
</evidence>
<protein>
    <recommendedName>
        <fullName evidence="14">cholesterol 7-desaturase</fullName>
        <ecNumber evidence="14">1.14.19.21</ecNumber>
    </recommendedName>
</protein>
<evidence type="ECO:0000256" key="12">
    <source>
        <dbReference type="ARBA" id="ARBA00025712"/>
    </source>
</evidence>
<evidence type="ECO:0000256" key="9">
    <source>
        <dbReference type="ARBA" id="ARBA00023004"/>
    </source>
</evidence>
<comment type="pathway">
    <text evidence="12">Steroid hormone biosynthesis; dafachronic acid biosynthesis.</text>
</comment>
<dbReference type="GO" id="GO:0046872">
    <property type="term" value="F:metal ion binding"/>
    <property type="evidence" value="ECO:0007669"/>
    <property type="project" value="UniProtKB-KW"/>
</dbReference>
<dbReference type="GO" id="GO:0051537">
    <property type="term" value="F:2 iron, 2 sulfur cluster binding"/>
    <property type="evidence" value="ECO:0007669"/>
    <property type="project" value="UniProtKB-KW"/>
</dbReference>
<keyword evidence="4" id="KW-0812">Transmembrane</keyword>
<dbReference type="Pfam" id="PF19298">
    <property type="entry name" value="KshA_C"/>
    <property type="match status" value="1"/>
</dbReference>
<dbReference type="GO" id="GO:0005737">
    <property type="term" value="C:cytoplasm"/>
    <property type="evidence" value="ECO:0007669"/>
    <property type="project" value="TreeGrafter"/>
</dbReference>
<dbReference type="SUPFAM" id="SSF50022">
    <property type="entry name" value="ISP domain"/>
    <property type="match status" value="1"/>
</dbReference>
<sequence>MIFGWCSILFATLLALLIYVGFFLKINWVRDLRCRNKPLSKKMGKLPPVYPNGWFALLESSQLKVGEVKHISALGENFAVFRTEKGVVNILDAYCPHLGANMGEGGRVRGDCLECPFHKWLFRGDDGRCSLIPYSQKVPNIAKTKAWKSCEVNQMIFVWYHAELIEPDWQLQHQEKILNGSWRFQGRNEFIINCHIQDIAENGADLAHLSAVHGPAMFLSEDVMHYVRHTWSNAGWKPYLSDTDDDLSKTPMEKKNTAEEEDSCELSTTPTIEPINKTMISVESKSLSNGRTIENNKSSYPVGKHRASMTLRHSLLLLDRFDMLELNVKVEQIGPGYVEMVVETTFGNMFILQTVTPIEPLVQRICHYIFSPPLLAPYASIVFLGECVMFERDITIWNHKKFEGRPVLVREDRTIAAYRKWYSQFYSENSPTYQTAIKSLQW</sequence>
<comment type="caution">
    <text evidence="19">The sequence shown here is derived from an EMBL/GenBank/DDBJ whole genome shotgun (WGS) entry which is preliminary data.</text>
</comment>
<comment type="catalytic activity">
    <reaction evidence="15">
        <text>cholesterol + NADH + O2 + H(+) = 7-dehydrocholesterol + NAD(+) + 2 H2O</text>
        <dbReference type="Rhea" id="RHEA:51644"/>
        <dbReference type="ChEBI" id="CHEBI:15377"/>
        <dbReference type="ChEBI" id="CHEBI:15378"/>
        <dbReference type="ChEBI" id="CHEBI:15379"/>
        <dbReference type="ChEBI" id="CHEBI:16113"/>
        <dbReference type="ChEBI" id="CHEBI:17759"/>
        <dbReference type="ChEBI" id="CHEBI:57540"/>
        <dbReference type="ChEBI" id="CHEBI:57945"/>
        <dbReference type="EC" id="1.14.19.21"/>
    </reaction>
    <physiologicalReaction direction="left-to-right" evidence="15">
        <dbReference type="Rhea" id="RHEA:51645"/>
    </physiologicalReaction>
</comment>
<evidence type="ECO:0000313" key="19">
    <source>
        <dbReference type="EMBL" id="KAK2588202.1"/>
    </source>
</evidence>
<reference evidence="19" key="1">
    <citation type="submission" date="2021-08" db="EMBL/GenBank/DDBJ databases">
        <authorList>
            <person name="Misof B."/>
            <person name="Oliver O."/>
            <person name="Podsiadlowski L."/>
            <person name="Donath A."/>
            <person name="Peters R."/>
            <person name="Mayer C."/>
            <person name="Rust J."/>
            <person name="Gunkel S."/>
            <person name="Lesny P."/>
            <person name="Martin S."/>
            <person name="Oeyen J.P."/>
            <person name="Petersen M."/>
            <person name="Panagiotis P."/>
            <person name="Wilbrandt J."/>
            <person name="Tanja T."/>
        </authorList>
    </citation>
    <scope>NUCLEOTIDE SEQUENCE</scope>
    <source>
        <strain evidence="19">GBR_01_08_01A</strain>
        <tissue evidence="19">Thorax + abdomen</tissue>
    </source>
</reference>
<dbReference type="GO" id="GO:0016020">
    <property type="term" value="C:membrane"/>
    <property type="evidence" value="ECO:0007669"/>
    <property type="project" value="UniProtKB-SubCell"/>
</dbReference>
<keyword evidence="5" id="KW-0001">2Fe-2S</keyword>
<keyword evidence="10" id="KW-0411">Iron-sulfur</keyword>
<evidence type="ECO:0000256" key="11">
    <source>
        <dbReference type="ARBA" id="ARBA00023136"/>
    </source>
</evidence>
<evidence type="ECO:0000256" key="10">
    <source>
        <dbReference type="ARBA" id="ARBA00023014"/>
    </source>
</evidence>
<comment type="catalytic activity">
    <reaction evidence="16">
        <text>cholesterol + NADPH + O2 + H(+) = 7-dehydrocholesterol + NADP(+) + 2 H2O</text>
        <dbReference type="Rhea" id="RHEA:45024"/>
        <dbReference type="ChEBI" id="CHEBI:15377"/>
        <dbReference type="ChEBI" id="CHEBI:15378"/>
        <dbReference type="ChEBI" id="CHEBI:15379"/>
        <dbReference type="ChEBI" id="CHEBI:16113"/>
        <dbReference type="ChEBI" id="CHEBI:17759"/>
        <dbReference type="ChEBI" id="CHEBI:57783"/>
        <dbReference type="ChEBI" id="CHEBI:58349"/>
        <dbReference type="EC" id="1.14.19.21"/>
    </reaction>
    <physiologicalReaction direction="left-to-right" evidence="16">
        <dbReference type="Rhea" id="RHEA:45025"/>
    </physiologicalReaction>
</comment>
<feature type="compositionally biased region" description="Basic and acidic residues" evidence="17">
    <location>
        <begin position="246"/>
        <end position="258"/>
    </location>
</feature>
<keyword evidence="9" id="KW-0408">Iron</keyword>
<dbReference type="InterPro" id="IPR017941">
    <property type="entry name" value="Rieske_2Fe-2S"/>
</dbReference>
<dbReference type="InterPro" id="IPR050584">
    <property type="entry name" value="Cholesterol_7-desaturase"/>
</dbReference>
<feature type="region of interest" description="Disordered" evidence="17">
    <location>
        <begin position="245"/>
        <end position="268"/>
    </location>
</feature>
<comment type="cofactor">
    <cofactor evidence="1">
        <name>Fe cation</name>
        <dbReference type="ChEBI" id="CHEBI:24875"/>
    </cofactor>
</comment>
<evidence type="ECO:0000256" key="4">
    <source>
        <dbReference type="ARBA" id="ARBA00022692"/>
    </source>
</evidence>
<evidence type="ECO:0000256" key="15">
    <source>
        <dbReference type="ARBA" id="ARBA00047853"/>
    </source>
</evidence>
<evidence type="ECO:0000256" key="6">
    <source>
        <dbReference type="ARBA" id="ARBA00022723"/>
    </source>
</evidence>
<name>A0AAD9RYC1_9HYME</name>
<dbReference type="EMBL" id="JAIFRP010000006">
    <property type="protein sequence ID" value="KAK2588202.1"/>
    <property type="molecule type" value="Genomic_DNA"/>
</dbReference>